<evidence type="ECO:0000256" key="11">
    <source>
        <dbReference type="ARBA" id="ARBA00057614"/>
    </source>
</evidence>
<keyword evidence="8" id="KW-1278">Translocase</keyword>
<dbReference type="CDD" id="cd18580">
    <property type="entry name" value="ABC_6TM_ABCC_D2"/>
    <property type="match status" value="1"/>
</dbReference>
<dbReference type="PROSITE" id="PS50929">
    <property type="entry name" value="ABC_TM1F"/>
    <property type="match status" value="2"/>
</dbReference>
<evidence type="ECO:0000256" key="5">
    <source>
        <dbReference type="ARBA" id="ARBA00022737"/>
    </source>
</evidence>
<feature type="domain" description="ABC transporter" evidence="14">
    <location>
        <begin position="605"/>
        <end position="815"/>
    </location>
</feature>
<evidence type="ECO:0000256" key="3">
    <source>
        <dbReference type="ARBA" id="ARBA00022448"/>
    </source>
</evidence>
<feature type="transmembrane region" description="Helical" evidence="13">
    <location>
        <begin position="1132"/>
        <end position="1150"/>
    </location>
</feature>
<evidence type="ECO:0000259" key="14">
    <source>
        <dbReference type="PROSITE" id="PS50893"/>
    </source>
</evidence>
<dbReference type="Pfam" id="PF00005">
    <property type="entry name" value="ABC_tran"/>
    <property type="match status" value="2"/>
</dbReference>
<feature type="transmembrane region" description="Helical" evidence="13">
    <location>
        <begin position="943"/>
        <end position="969"/>
    </location>
</feature>
<keyword evidence="10 13" id="KW-0472">Membrane</keyword>
<keyword evidence="4 13" id="KW-0812">Transmembrane</keyword>
<evidence type="ECO:0000256" key="6">
    <source>
        <dbReference type="ARBA" id="ARBA00022741"/>
    </source>
</evidence>
<feature type="transmembrane region" description="Helical" evidence="13">
    <location>
        <begin position="124"/>
        <end position="144"/>
    </location>
</feature>
<evidence type="ECO:0000256" key="13">
    <source>
        <dbReference type="SAM" id="Phobius"/>
    </source>
</evidence>
<evidence type="ECO:0000256" key="8">
    <source>
        <dbReference type="ARBA" id="ARBA00022967"/>
    </source>
</evidence>
<dbReference type="InterPro" id="IPR027417">
    <property type="entry name" value="P-loop_NTPase"/>
</dbReference>
<keyword evidence="6" id="KW-0547">Nucleotide-binding</keyword>
<accession>A0A7I8KZD4</accession>
<evidence type="ECO:0000256" key="10">
    <source>
        <dbReference type="ARBA" id="ARBA00023136"/>
    </source>
</evidence>
<comment type="similarity">
    <text evidence="2">Belongs to the ABC transporter superfamily. ABCC family. Conjugate transporter (TC 3.A.1.208) subfamily.</text>
</comment>
<dbReference type="CDD" id="cd03250">
    <property type="entry name" value="ABCC_MRP_domain1"/>
    <property type="match status" value="1"/>
</dbReference>
<sequence>MGFLPEPFFLRGLSASCHLGLLLFLSVVWSRRICRHGRSNKITQGGRFRLYTAAVLSSLCLALFYLFLSVFNFFWFPHGRRSTEELAVQVDLAVRAVAWSAACAYQWTEFAHWEGRRFPLFVRVWWFLYLLLSSSFLLLDLLYYRKLGVLPVHLWAADVGSVPFALLTGYAALCGERVEECEESREPLLNGGAVNGPKKRGKGESKSPFSNAGVLSLLTFSWMNPLFSVGYRKTLGLDDVPQLADNDRVDGVFPIFKEKLESYASSHGDTGGVRTLHLVKALVSSVWPLILWTAFCALVYTVSSYVGPWLIDSFVQFLNGRQRTPNEGYLLVTGFILAKIFEGLSQRYWFFSLQQAGVRVRASLVAMIYQKGIALSSNSRQGRTSGEVINLMSVDADRIGLFSWYMHDLWIVPIQVTLALLILYSNLGLASLAAMVATVLVMLANLPLGKMQERYQEKLMASKDTRMKTMAEILRNMRILKLQAWEMKFLSKVVEVRKKETSWLKKYVYTSAMITFAFWGAPTFVSAVTFGTCMLMGIPLESGKVLSALATFRVLQEPIYNLPDTVSMVIQTKVSLDRLSAFLRLEELKSDVVEKLPRGSTDAVVEVKDGTFSWDPSAEEATLKDLNFTILRGMTVAVCGGVGSGKSTLLIRLCGTTAYVSQSPWIQSGKIEENILFGKEMERSRYEQVLETCSLKKDLEILPFGDQTVIGERGINLSGGQKQRIQIARALYHDADVFLFDDPFSAVDAHTGTHLFKECLLEMLSSKTVIFVTHQVEFLPSADLILVMKRGRITQAGKYSEILCSGTDFMELVGAHRDALSALDSVDFSPGSGAGGSSKDAGGHPKATTHNEDIHGVQQNDKAGDGAVPAGQLVQEEEREKGRVDFSVYWKYLTTAYKGVLVPFILLAQILFQALQIGSNYWMAWASPPAKGAPPPVSSFALIAVYVGLALGSSLCVLFRALLVATAGYKTATLLFNKMHACIFRAPMSFFDSTPSGRILNRASTDQSEVDTSFAPQIGSFAFSVIQLLGIVAVMSQVAWQVFIVFIPVIAVCVWYQQYYISTARELARLVGVCKAPIIQHFAESLSGSMTIRSFDQKARFVETNFNLNDRYSSPKFHNAAAMEWLCLRLDALATATFAFSLLFLISVPVGTISPAIAGVAVSYGLNLNMLQAWVIWNLCNLENKIISVERILQYTSIPSEPPLAVESHRPNSSWPSLGEVDMPLVLRGLSCVLPGGKKTGIVGRTGSGKSTLIQTLFRIVDPTAGQILIDGTDIQTVGLHDLRSRLGIIPQDPTMFEGTLRSNFDPLEEHTDEEIWQMLDRCQLGDEIRRREARLDSSVTENGENWSMGQRQLVCLGRVILKRSKILVLDEATASVDTATDNLIQKTLRQQFSASTVLTIAHRITSVLDSDMVLLLDNGAIAEFDSPSRLLENKSSLFAKLVSEYSVRSSASFERLDEL</sequence>
<dbReference type="FunFam" id="3.40.50.300:FF:000508">
    <property type="entry name" value="ABC transporter C family member 5"/>
    <property type="match status" value="1"/>
</dbReference>
<comment type="subcellular location">
    <subcellularLocation>
        <location evidence="1">Membrane</location>
        <topology evidence="1">Multi-pass membrane protein</topology>
    </subcellularLocation>
</comment>
<feature type="transmembrane region" description="Helical" evidence="13">
    <location>
        <begin position="50"/>
        <end position="76"/>
    </location>
</feature>
<dbReference type="FunFam" id="3.40.50.300:FF:000163">
    <property type="entry name" value="Multidrug resistance-associated protein member 4"/>
    <property type="match status" value="1"/>
</dbReference>
<dbReference type="GO" id="GO:0140359">
    <property type="term" value="F:ABC-type transporter activity"/>
    <property type="evidence" value="ECO:0007669"/>
    <property type="project" value="InterPro"/>
</dbReference>
<evidence type="ECO:0000313" key="16">
    <source>
        <dbReference type="EMBL" id="CAA7403159.1"/>
    </source>
</evidence>
<feature type="domain" description="ABC transmembrane type-1" evidence="15">
    <location>
        <begin position="904"/>
        <end position="1184"/>
    </location>
</feature>
<evidence type="ECO:0000256" key="1">
    <source>
        <dbReference type="ARBA" id="ARBA00004141"/>
    </source>
</evidence>
<dbReference type="PANTHER" id="PTHR24223:SF181">
    <property type="entry name" value="ABC TRANSPORTER C FAMILY MEMBER 3"/>
    <property type="match status" value="1"/>
</dbReference>
<name>A0A7I8KZD4_SPIIN</name>
<dbReference type="SMART" id="SM00382">
    <property type="entry name" value="AAA"/>
    <property type="match status" value="2"/>
</dbReference>
<protein>
    <submittedName>
        <fullName evidence="16">Uncharacterized protein</fullName>
    </submittedName>
</protein>
<dbReference type="GO" id="GO:0016887">
    <property type="term" value="F:ATP hydrolysis activity"/>
    <property type="evidence" value="ECO:0007669"/>
    <property type="project" value="InterPro"/>
</dbReference>
<dbReference type="Pfam" id="PF00664">
    <property type="entry name" value="ABC_membrane"/>
    <property type="match status" value="2"/>
</dbReference>
<feature type="transmembrane region" description="Helical" evidence="13">
    <location>
        <begin position="429"/>
        <end position="448"/>
    </location>
</feature>
<dbReference type="SUPFAM" id="SSF90123">
    <property type="entry name" value="ABC transporter transmembrane region"/>
    <property type="match status" value="2"/>
</dbReference>
<keyword evidence="5" id="KW-0677">Repeat</keyword>
<organism evidence="16 17">
    <name type="scientific">Spirodela intermedia</name>
    <name type="common">Intermediate duckweed</name>
    <dbReference type="NCBI Taxonomy" id="51605"/>
    <lineage>
        <taxon>Eukaryota</taxon>
        <taxon>Viridiplantae</taxon>
        <taxon>Streptophyta</taxon>
        <taxon>Embryophyta</taxon>
        <taxon>Tracheophyta</taxon>
        <taxon>Spermatophyta</taxon>
        <taxon>Magnoliopsida</taxon>
        <taxon>Liliopsida</taxon>
        <taxon>Araceae</taxon>
        <taxon>Lemnoideae</taxon>
        <taxon>Spirodela</taxon>
    </lineage>
</organism>
<dbReference type="CDD" id="cd18579">
    <property type="entry name" value="ABC_6TM_ABCC_D1"/>
    <property type="match status" value="1"/>
</dbReference>
<feature type="transmembrane region" description="Helical" evidence="13">
    <location>
        <begin position="1014"/>
        <end position="1032"/>
    </location>
</feature>
<dbReference type="GO" id="GO:0005524">
    <property type="term" value="F:ATP binding"/>
    <property type="evidence" value="ECO:0007669"/>
    <property type="project" value="UniProtKB-KW"/>
</dbReference>
<feature type="transmembrane region" description="Helical" evidence="13">
    <location>
        <begin position="289"/>
        <end position="311"/>
    </location>
</feature>
<keyword evidence="9 13" id="KW-1133">Transmembrane helix</keyword>
<dbReference type="CDD" id="cd03244">
    <property type="entry name" value="ABCC_MRP_domain2"/>
    <property type="match status" value="1"/>
</dbReference>
<proteinExistence type="inferred from homology"/>
<evidence type="ECO:0000256" key="2">
    <source>
        <dbReference type="ARBA" id="ARBA00009726"/>
    </source>
</evidence>
<gene>
    <name evidence="16" type="ORF">SI8410_09013837</name>
</gene>
<feature type="transmembrane region" description="Helical" evidence="13">
    <location>
        <begin position="900"/>
        <end position="923"/>
    </location>
</feature>
<dbReference type="InterPro" id="IPR017871">
    <property type="entry name" value="ABC_transporter-like_CS"/>
</dbReference>
<dbReference type="InterPro" id="IPR044746">
    <property type="entry name" value="ABCC_6TM_D1"/>
</dbReference>
<dbReference type="OrthoDB" id="6500128at2759"/>
<dbReference type="InterPro" id="IPR044726">
    <property type="entry name" value="ABCC_6TM_D2"/>
</dbReference>
<feature type="domain" description="ABC transporter" evidence="14">
    <location>
        <begin position="1209"/>
        <end position="1444"/>
    </location>
</feature>
<dbReference type="GO" id="GO:0016020">
    <property type="term" value="C:membrane"/>
    <property type="evidence" value="ECO:0007669"/>
    <property type="project" value="UniProtKB-SubCell"/>
</dbReference>
<keyword evidence="3" id="KW-0813">Transport</keyword>
<keyword evidence="17" id="KW-1185">Reference proteome</keyword>
<evidence type="ECO:0000256" key="12">
    <source>
        <dbReference type="SAM" id="MobiDB-lite"/>
    </source>
</evidence>
<feature type="transmembrane region" description="Helical" evidence="13">
    <location>
        <begin position="1038"/>
        <end position="1056"/>
    </location>
</feature>
<dbReference type="EMBL" id="LR746272">
    <property type="protein sequence ID" value="CAA7403159.1"/>
    <property type="molecule type" value="Genomic_DNA"/>
</dbReference>
<feature type="transmembrane region" description="Helical" evidence="13">
    <location>
        <begin position="208"/>
        <end position="227"/>
    </location>
</feature>
<dbReference type="FunFam" id="1.20.1560.10:FF:000002">
    <property type="entry name" value="ABC transporter C family member 5"/>
    <property type="match status" value="1"/>
</dbReference>
<dbReference type="FunFam" id="1.20.1560.10:FF:000003">
    <property type="entry name" value="ABC transporter C family member 10"/>
    <property type="match status" value="1"/>
</dbReference>
<keyword evidence="7" id="KW-0067">ATP-binding</keyword>
<feature type="transmembrane region" description="Helical" evidence="13">
    <location>
        <begin position="12"/>
        <end position="29"/>
    </location>
</feature>
<reference evidence="16" key="1">
    <citation type="submission" date="2020-02" db="EMBL/GenBank/DDBJ databases">
        <authorList>
            <person name="Scholz U."/>
            <person name="Mascher M."/>
            <person name="Fiebig A."/>
        </authorList>
    </citation>
    <scope>NUCLEOTIDE SEQUENCE</scope>
</reference>
<dbReference type="Proteomes" id="UP000663760">
    <property type="component" value="Chromosome 9"/>
</dbReference>
<dbReference type="PROSITE" id="PS00211">
    <property type="entry name" value="ABC_TRANSPORTER_1"/>
    <property type="match status" value="1"/>
</dbReference>
<dbReference type="PROSITE" id="PS50893">
    <property type="entry name" value="ABC_TRANSPORTER_2"/>
    <property type="match status" value="2"/>
</dbReference>
<comment type="function">
    <text evidence="11">ABC transporter that may affect phytic acid transport and compartmentalization. May function directly or indirectly in removing phytic acid from the cytosol or in vesicle trafficking. Required for phytic acid accumulation in developing seeds. Phytic acid is the primary storage form of phosphorus in cereal grains and other plant seeds.</text>
</comment>
<dbReference type="InterPro" id="IPR003439">
    <property type="entry name" value="ABC_transporter-like_ATP-bd"/>
</dbReference>
<dbReference type="Gene3D" id="3.40.50.300">
    <property type="entry name" value="P-loop containing nucleotide triphosphate hydrolases"/>
    <property type="match status" value="2"/>
</dbReference>
<dbReference type="InterPro" id="IPR050173">
    <property type="entry name" value="ABC_transporter_C-like"/>
</dbReference>
<dbReference type="Gene3D" id="1.20.1560.10">
    <property type="entry name" value="ABC transporter type 1, transmembrane domain"/>
    <property type="match status" value="2"/>
</dbReference>
<evidence type="ECO:0000259" key="15">
    <source>
        <dbReference type="PROSITE" id="PS50929"/>
    </source>
</evidence>
<dbReference type="PANTHER" id="PTHR24223">
    <property type="entry name" value="ATP-BINDING CASSETTE SUB-FAMILY C"/>
    <property type="match status" value="1"/>
</dbReference>
<dbReference type="InterPro" id="IPR036640">
    <property type="entry name" value="ABC1_TM_sf"/>
</dbReference>
<feature type="transmembrane region" description="Helical" evidence="13">
    <location>
        <begin position="402"/>
        <end position="423"/>
    </location>
</feature>
<dbReference type="InterPro" id="IPR011527">
    <property type="entry name" value="ABC1_TM_dom"/>
</dbReference>
<evidence type="ECO:0000256" key="7">
    <source>
        <dbReference type="ARBA" id="ARBA00022840"/>
    </source>
</evidence>
<evidence type="ECO:0000256" key="9">
    <source>
        <dbReference type="ARBA" id="ARBA00022989"/>
    </source>
</evidence>
<dbReference type="InterPro" id="IPR003593">
    <property type="entry name" value="AAA+_ATPase"/>
</dbReference>
<feature type="domain" description="ABC transmembrane type-1" evidence="15">
    <location>
        <begin position="291"/>
        <end position="571"/>
    </location>
</feature>
<feature type="region of interest" description="Disordered" evidence="12">
    <location>
        <begin position="831"/>
        <end position="851"/>
    </location>
</feature>
<dbReference type="SUPFAM" id="SSF52540">
    <property type="entry name" value="P-loop containing nucleoside triphosphate hydrolases"/>
    <property type="match status" value="2"/>
</dbReference>
<evidence type="ECO:0000256" key="4">
    <source>
        <dbReference type="ARBA" id="ARBA00022692"/>
    </source>
</evidence>
<evidence type="ECO:0000313" key="17">
    <source>
        <dbReference type="Proteomes" id="UP000663760"/>
    </source>
</evidence>